<keyword evidence="1" id="KW-0812">Transmembrane</keyword>
<accession>A0ABV6YW38</accession>
<keyword evidence="3" id="KW-1185">Reference proteome</keyword>
<reference evidence="2 3" key="1">
    <citation type="submission" date="2024-09" db="EMBL/GenBank/DDBJ databases">
        <title>Laminarin stimulates single cell rates of sulfate reduction while oxygen inhibits transcriptomic activity in coastal marine sediment.</title>
        <authorList>
            <person name="Lindsay M."/>
            <person name="Orcutt B."/>
            <person name="Emerson D."/>
            <person name="Stepanauskas R."/>
            <person name="D'Angelo T."/>
        </authorList>
    </citation>
    <scope>NUCLEOTIDE SEQUENCE [LARGE SCALE GENOMIC DNA]</scope>
    <source>
        <strain evidence="2">SAG AM-311-K15</strain>
    </source>
</reference>
<name>A0ABV6YW38_UNCC1</name>
<evidence type="ECO:0000313" key="3">
    <source>
        <dbReference type="Proteomes" id="UP001594351"/>
    </source>
</evidence>
<dbReference type="EMBL" id="JBHPBY010000095">
    <property type="protein sequence ID" value="MFC1850380.1"/>
    <property type="molecule type" value="Genomic_DNA"/>
</dbReference>
<protein>
    <submittedName>
        <fullName evidence="2">Uncharacterized protein</fullName>
    </submittedName>
</protein>
<sequence>MKDQIALILCFAFGVFAIFAYFFPVLDELNKEYVINWTLIIFGFSMVLGIVSLLKSHVNKISRRSKGYQYNIVALLGFLGMSFFGFVYGIDEKSFFQYLFFTLQVPVQATMFSLLAFFIGSATFRAFRARTLEATLLLAAAIIVMLGQVPLTSQNIPYITEFKDWILDVPNTAAKRGILIGVGLGLISTAMKIILGIERTYLGGTGD</sequence>
<evidence type="ECO:0000256" key="1">
    <source>
        <dbReference type="SAM" id="Phobius"/>
    </source>
</evidence>
<feature type="transmembrane region" description="Helical" evidence="1">
    <location>
        <begin position="5"/>
        <end position="23"/>
    </location>
</feature>
<keyword evidence="1" id="KW-0472">Membrane</keyword>
<dbReference type="Proteomes" id="UP001594351">
    <property type="component" value="Unassembled WGS sequence"/>
</dbReference>
<feature type="transmembrane region" description="Helical" evidence="1">
    <location>
        <begin position="96"/>
        <end position="119"/>
    </location>
</feature>
<proteinExistence type="predicted"/>
<keyword evidence="1" id="KW-1133">Transmembrane helix</keyword>
<gene>
    <name evidence="2" type="ORF">ACFL27_09340</name>
</gene>
<organism evidence="2 3">
    <name type="scientific">candidate division CSSED10-310 bacterium</name>
    <dbReference type="NCBI Taxonomy" id="2855610"/>
    <lineage>
        <taxon>Bacteria</taxon>
        <taxon>Bacteria division CSSED10-310</taxon>
    </lineage>
</organism>
<feature type="transmembrane region" description="Helical" evidence="1">
    <location>
        <begin position="173"/>
        <end position="195"/>
    </location>
</feature>
<feature type="transmembrane region" description="Helical" evidence="1">
    <location>
        <begin position="131"/>
        <end position="153"/>
    </location>
</feature>
<feature type="transmembrane region" description="Helical" evidence="1">
    <location>
        <begin position="68"/>
        <end position="90"/>
    </location>
</feature>
<comment type="caution">
    <text evidence="2">The sequence shown here is derived from an EMBL/GenBank/DDBJ whole genome shotgun (WGS) entry which is preliminary data.</text>
</comment>
<evidence type="ECO:0000313" key="2">
    <source>
        <dbReference type="EMBL" id="MFC1850380.1"/>
    </source>
</evidence>
<feature type="transmembrane region" description="Helical" evidence="1">
    <location>
        <begin position="35"/>
        <end position="56"/>
    </location>
</feature>